<evidence type="ECO:0008006" key="7">
    <source>
        <dbReference type="Google" id="ProtNLM"/>
    </source>
</evidence>
<evidence type="ECO:0000256" key="2">
    <source>
        <dbReference type="SAM" id="MobiDB-lite"/>
    </source>
</evidence>
<evidence type="ECO:0000259" key="4">
    <source>
        <dbReference type="PROSITE" id="PS50913"/>
    </source>
</evidence>
<dbReference type="Pfam" id="PF01465">
    <property type="entry name" value="GRIP"/>
    <property type="match status" value="1"/>
</dbReference>
<name>A0A3L8DSD2_OOCBI</name>
<dbReference type="Gene3D" id="1.10.287.1490">
    <property type="match status" value="2"/>
</dbReference>
<dbReference type="InterPro" id="IPR000727">
    <property type="entry name" value="T_SNARE_dom"/>
</dbReference>
<gene>
    <name evidence="5" type="ORF">DMN91_005361</name>
</gene>
<dbReference type="GO" id="GO:0048193">
    <property type="term" value="P:Golgi vesicle transport"/>
    <property type="evidence" value="ECO:0007669"/>
    <property type="project" value="TreeGrafter"/>
</dbReference>
<feature type="compositionally biased region" description="Basic and acidic residues" evidence="2">
    <location>
        <begin position="451"/>
        <end position="470"/>
    </location>
</feature>
<dbReference type="GO" id="GO:0005794">
    <property type="term" value="C:Golgi apparatus"/>
    <property type="evidence" value="ECO:0007669"/>
    <property type="project" value="TreeGrafter"/>
</dbReference>
<evidence type="ECO:0000256" key="1">
    <source>
        <dbReference type="SAM" id="Coils"/>
    </source>
</evidence>
<accession>A0A3L8DSD2</accession>
<feature type="region of interest" description="Disordered" evidence="2">
    <location>
        <begin position="887"/>
        <end position="911"/>
    </location>
</feature>
<keyword evidence="1" id="KW-0175">Coiled coil</keyword>
<dbReference type="EMBL" id="QOIP01000005">
    <property type="protein sequence ID" value="RLU23083.1"/>
    <property type="molecule type" value="Genomic_DNA"/>
</dbReference>
<dbReference type="PANTHER" id="PTHR19327">
    <property type="entry name" value="GOLGIN"/>
    <property type="match status" value="1"/>
</dbReference>
<feature type="region of interest" description="Disordered" evidence="2">
    <location>
        <begin position="1"/>
        <end position="20"/>
    </location>
</feature>
<feature type="domain" description="GRIP" evidence="4">
    <location>
        <begin position="1409"/>
        <end position="1456"/>
    </location>
</feature>
<comment type="caution">
    <text evidence="5">The sequence shown here is derived from an EMBL/GenBank/DDBJ whole genome shotgun (WGS) entry which is preliminary data.</text>
</comment>
<proteinExistence type="predicted"/>
<protein>
    <recommendedName>
        <fullName evidence="7">Golgin subfamily A member</fullName>
    </recommendedName>
</protein>
<dbReference type="GO" id="GO:0031267">
    <property type="term" value="F:small GTPase binding"/>
    <property type="evidence" value="ECO:0007669"/>
    <property type="project" value="TreeGrafter"/>
</dbReference>
<feature type="coiled-coil region" evidence="1">
    <location>
        <begin position="275"/>
        <end position="422"/>
    </location>
</feature>
<dbReference type="InterPro" id="IPR000237">
    <property type="entry name" value="GRIP_dom"/>
</dbReference>
<dbReference type="PROSITE" id="PS50913">
    <property type="entry name" value="GRIP"/>
    <property type="match status" value="1"/>
</dbReference>
<organism evidence="5 6">
    <name type="scientific">Ooceraea biroi</name>
    <name type="common">Clonal raider ant</name>
    <name type="synonym">Cerapachys biroi</name>
    <dbReference type="NCBI Taxonomy" id="2015173"/>
    <lineage>
        <taxon>Eukaryota</taxon>
        <taxon>Metazoa</taxon>
        <taxon>Ecdysozoa</taxon>
        <taxon>Arthropoda</taxon>
        <taxon>Hexapoda</taxon>
        <taxon>Insecta</taxon>
        <taxon>Pterygota</taxon>
        <taxon>Neoptera</taxon>
        <taxon>Endopterygota</taxon>
        <taxon>Hymenoptera</taxon>
        <taxon>Apocrita</taxon>
        <taxon>Aculeata</taxon>
        <taxon>Formicoidea</taxon>
        <taxon>Formicidae</taxon>
        <taxon>Dorylinae</taxon>
        <taxon>Ooceraea</taxon>
    </lineage>
</organism>
<feature type="region of interest" description="Disordered" evidence="2">
    <location>
        <begin position="47"/>
        <end position="68"/>
    </location>
</feature>
<evidence type="ECO:0000259" key="3">
    <source>
        <dbReference type="PROSITE" id="PS50192"/>
    </source>
</evidence>
<feature type="coiled-coil region" evidence="1">
    <location>
        <begin position="707"/>
        <end position="734"/>
    </location>
</feature>
<feature type="coiled-coil region" evidence="1">
    <location>
        <begin position="471"/>
        <end position="649"/>
    </location>
</feature>
<feature type="domain" description="T-SNARE coiled-coil homology" evidence="3">
    <location>
        <begin position="1036"/>
        <end position="1098"/>
    </location>
</feature>
<feature type="region of interest" description="Disordered" evidence="2">
    <location>
        <begin position="435"/>
        <end position="470"/>
    </location>
</feature>
<dbReference type="SUPFAM" id="SSF101283">
    <property type="entry name" value="GRIP domain"/>
    <property type="match status" value="1"/>
</dbReference>
<feature type="coiled-coil region" evidence="1">
    <location>
        <begin position="959"/>
        <end position="1346"/>
    </location>
</feature>
<evidence type="ECO:0000313" key="5">
    <source>
        <dbReference type="EMBL" id="RLU23083.1"/>
    </source>
</evidence>
<dbReference type="Proteomes" id="UP000279307">
    <property type="component" value="Chromosome 5"/>
</dbReference>
<dbReference type="OrthoDB" id="5322683at2759"/>
<dbReference type="Gene3D" id="1.10.220.60">
    <property type="entry name" value="GRIP domain"/>
    <property type="match status" value="1"/>
</dbReference>
<dbReference type="PANTHER" id="PTHR19327:SF0">
    <property type="entry name" value="GOLGIN SUBFAMILY A MEMBER 4"/>
    <property type="match status" value="1"/>
</dbReference>
<dbReference type="PROSITE" id="PS50192">
    <property type="entry name" value="T_SNARE"/>
    <property type="match status" value="1"/>
</dbReference>
<dbReference type="SMART" id="SM00755">
    <property type="entry name" value="Grip"/>
    <property type="match status" value="1"/>
</dbReference>
<reference evidence="5 6" key="1">
    <citation type="journal article" date="2018" name="Genome Res.">
        <title>The genomic architecture and molecular evolution of ant odorant receptors.</title>
        <authorList>
            <person name="McKenzie S.K."/>
            <person name="Kronauer D.J.C."/>
        </authorList>
    </citation>
    <scope>NUCLEOTIDE SEQUENCE [LARGE SCALE GENOMIC DNA]</scope>
    <source>
        <strain evidence="5">Clonal line C1</strain>
    </source>
</reference>
<evidence type="ECO:0000313" key="6">
    <source>
        <dbReference type="Proteomes" id="UP000279307"/>
    </source>
</evidence>
<sequence>MFKKFKDKLAEEMKQSPARLQASVQQLAQAVVSPALSNSSIQEVSASSDNFSLTEDGDETPKNTPVKHSFQTIDLMSPSPNRLEISRRSSVSSVTSDASSLFPMYESPPNLYHLQSDMDQSASEVDDNISPHLDRVTKDQLYSAYRKVQAKYHKYRGRYTDLATHYRELDKVKSKLESVLVETQDKVLRRITDLKEQCQLEQQAKAHLEEALRNDIEEKDHIISTLNTKVKLLQASGPTLENAVSEDARGPNEGSEVNLIDLGRLMSGEPRSDESNALSTENAQLKEKLKKLEALVLRYKESLKRNKEKFTEVTKEKSTLENEHEALKSSTAERIGALEGELSAARVEIENLTGQVDTLQRREEESAISLAENKLSVHRELEEKEEQIKQLRTDLKRTTEDREKLNEAIAGYKAELGKLKSTYAESNAIADKAVQDASRETSAATQQAGMKHREEIDHGKEAGSGRDENTIDELTLRLKEREAEFQETQRKVDGLEKQCTEYRNEKESFRAELSAYKTTCTELRNEYDAQKIVMEESRKKADATIEQLQATVQSVDKELENMRDALIDRDHVCENYSKKVQQYAAMLEKAKHKLTEQETQMKSLENELEDKTKLSKTHEEESKIKRTELNTLQTELQLCRSTVDDLRNKVQADSSTISLLKKERSDLTNRLVHYNDCIRRLRQDCVDVRSTVKEEFSSLKTNMSDLCATLAASLVKLEQENVTLKSEVEELHSKLKDSELTSTNEIGKLRSELAQVVKLKSTLEAELKDELNATNTKLIAESDNFIFKIHDLEKAHEEKLRELYSEVDSLDCRNRMLVRENGVLQCKYNDAFEDVSELEQKLDRAKEKIKINGIVDDESDDSMEGTTEMQLREAHSEIARLRSDLTEKEDKIKSQDEKLASEKEQHAQDLEEHQEIVQKYRNLEAEYQAMNESHAKDTANFMKISKTLQETVNVKLVQLKKLKIIKERQSKTIEETNAELSNLKSKHTELSNTLETCEKQVESLKLENAQLAKVTLENKDLKDKHNDLLSRNERLRENEEASKRKIEDYERDIEELRKMAQDHADSYKSQQEEIERLNDELTTSNKELGERERELSALKDLLTEKEAAIKLLEDENSNTLALSEEKITDLQLRVDSLARTNDALRKELETARNVEDTKSQFEGDKLREENKRLEAQLDEALITFQAKETQMQLLNNELKAQANQLREQLKINEEEQGMRLKQLVKEFQAQLHDKEEELQAALEKRFDRQHNYESNLVQQYKEQLKDCQIELSEKSEQLEHLVLEKKDAVAEKGKDIDRLVEKIAQIKQEHVDEMKELEKKWKVIVQQRIDNLHTKHEEELNELTKEWQNERKPDAQTEAAAEELESTSRVAMAAIHTSTGSIHTLQQTLTSQRRELAELRKLVKLRQDTLEDSTEIEYLRNILFEYMMGRETMVLARVIAAVVKFDQDQTTKILKKEEDKLTLFGSLGLA</sequence>